<keyword evidence="1" id="KW-0812">Transmembrane</keyword>
<comment type="caution">
    <text evidence="2">The sequence shown here is derived from an EMBL/GenBank/DDBJ whole genome shotgun (WGS) entry which is preliminary data.</text>
</comment>
<name>A0A443YVI8_9GAMM</name>
<dbReference type="RefSeq" id="WP_128353199.1">
    <property type="nucleotide sequence ID" value="NZ_RSFE01000019.1"/>
</dbReference>
<dbReference type="OrthoDB" id="5739727at2"/>
<reference evidence="2 3" key="1">
    <citation type="submission" date="2018-12" db="EMBL/GenBank/DDBJ databases">
        <authorList>
            <person name="Li A."/>
            <person name="Zhang M."/>
            <person name="Zhu H."/>
        </authorList>
    </citation>
    <scope>NUCLEOTIDE SEQUENCE [LARGE SCALE GENOMIC DNA]</scope>
    <source>
        <strain evidence="2 3">R04H25</strain>
    </source>
</reference>
<keyword evidence="1" id="KW-1133">Transmembrane helix</keyword>
<evidence type="ECO:0000313" key="3">
    <source>
        <dbReference type="Proteomes" id="UP000288789"/>
    </source>
</evidence>
<feature type="transmembrane region" description="Helical" evidence="1">
    <location>
        <begin position="6"/>
        <end position="27"/>
    </location>
</feature>
<feature type="transmembrane region" description="Helical" evidence="1">
    <location>
        <begin position="39"/>
        <end position="60"/>
    </location>
</feature>
<organism evidence="2 3">
    <name type="scientific">Pseudidiomarina gelatinasegens</name>
    <dbReference type="NCBI Taxonomy" id="2487740"/>
    <lineage>
        <taxon>Bacteria</taxon>
        <taxon>Pseudomonadati</taxon>
        <taxon>Pseudomonadota</taxon>
        <taxon>Gammaproteobacteria</taxon>
        <taxon>Alteromonadales</taxon>
        <taxon>Idiomarinaceae</taxon>
        <taxon>Pseudidiomarina</taxon>
    </lineage>
</organism>
<accession>A0A443YVI8</accession>
<dbReference type="EMBL" id="RSFE01000019">
    <property type="protein sequence ID" value="RWU07941.1"/>
    <property type="molecule type" value="Genomic_DNA"/>
</dbReference>
<proteinExistence type="predicted"/>
<evidence type="ECO:0000256" key="1">
    <source>
        <dbReference type="SAM" id="Phobius"/>
    </source>
</evidence>
<keyword evidence="1" id="KW-0472">Membrane</keyword>
<gene>
    <name evidence="2" type="ORF">EGC76_11795</name>
</gene>
<dbReference type="Proteomes" id="UP000288789">
    <property type="component" value="Unassembled WGS sequence"/>
</dbReference>
<sequence length="68" mass="7313">MDLNATLVGQTIIILAVIFAIVGFYLGKRKTETPILVSILALFSALMPPIGLIFLMVLALKKDLPSAN</sequence>
<dbReference type="AlphaFoldDB" id="A0A443YVI8"/>
<protein>
    <submittedName>
        <fullName evidence="2">Uncharacterized protein</fullName>
    </submittedName>
</protein>
<evidence type="ECO:0000313" key="2">
    <source>
        <dbReference type="EMBL" id="RWU07941.1"/>
    </source>
</evidence>
<keyword evidence="3" id="KW-1185">Reference proteome</keyword>